<dbReference type="RefSeq" id="WP_156089211.1">
    <property type="nucleotide sequence ID" value="NZ_CP073767.1"/>
</dbReference>
<organism evidence="7 8">
    <name type="scientific">Dactylosporangium aurantiacum</name>
    <dbReference type="NCBI Taxonomy" id="35754"/>
    <lineage>
        <taxon>Bacteria</taxon>
        <taxon>Bacillati</taxon>
        <taxon>Actinomycetota</taxon>
        <taxon>Actinomycetes</taxon>
        <taxon>Micromonosporales</taxon>
        <taxon>Micromonosporaceae</taxon>
        <taxon>Dactylosporangium</taxon>
    </lineage>
</organism>
<evidence type="ECO:0000256" key="6">
    <source>
        <dbReference type="RuleBase" id="RU003322"/>
    </source>
</evidence>
<keyword evidence="5" id="KW-0143">Chaperone</keyword>
<dbReference type="InterPro" id="IPR018181">
    <property type="entry name" value="Heat_shock_70_CS"/>
</dbReference>
<evidence type="ECO:0000256" key="4">
    <source>
        <dbReference type="ARBA" id="ARBA00023016"/>
    </source>
</evidence>
<dbReference type="Gene3D" id="3.90.640.10">
    <property type="entry name" value="Actin, Chain A, domain 4"/>
    <property type="match status" value="1"/>
</dbReference>
<reference evidence="7" key="1">
    <citation type="submission" date="2021-04" db="EMBL/GenBank/DDBJ databases">
        <title>Dactylosporangium aurantiacum NRRL B-8018 full assembly.</title>
        <authorList>
            <person name="Hartkoorn R.C."/>
            <person name="Beaudoing E."/>
            <person name="Hot D."/>
        </authorList>
    </citation>
    <scope>NUCLEOTIDE SEQUENCE</scope>
    <source>
        <strain evidence="7">NRRL B-8018</strain>
    </source>
</reference>
<dbReference type="PANTHER" id="PTHR19375">
    <property type="entry name" value="HEAT SHOCK PROTEIN 70KDA"/>
    <property type="match status" value="1"/>
</dbReference>
<dbReference type="OrthoDB" id="9766019at2"/>
<keyword evidence="8" id="KW-1185">Reference proteome</keyword>
<dbReference type="Pfam" id="PF00012">
    <property type="entry name" value="HSP70"/>
    <property type="match status" value="1"/>
</dbReference>
<protein>
    <submittedName>
        <fullName evidence="7">Hsp70 family protein</fullName>
    </submittedName>
</protein>
<dbReference type="EMBL" id="CP073767">
    <property type="protein sequence ID" value="UWZ53123.1"/>
    <property type="molecule type" value="Genomic_DNA"/>
</dbReference>
<dbReference type="KEGG" id="daur:Daura_42145"/>
<dbReference type="PROSITE" id="PS01036">
    <property type="entry name" value="HSP70_3"/>
    <property type="match status" value="1"/>
</dbReference>
<keyword evidence="3 6" id="KW-0067">ATP-binding</keyword>
<name>A0A9Q9MBN8_9ACTN</name>
<accession>A0A9Q9MBN8</accession>
<dbReference type="Proteomes" id="UP001058003">
    <property type="component" value="Chromosome"/>
</dbReference>
<dbReference type="InterPro" id="IPR013126">
    <property type="entry name" value="Hsp_70_fam"/>
</dbReference>
<keyword evidence="2 6" id="KW-0547">Nucleotide-binding</keyword>
<keyword evidence="4" id="KW-0346">Stress response</keyword>
<evidence type="ECO:0000256" key="5">
    <source>
        <dbReference type="ARBA" id="ARBA00023186"/>
    </source>
</evidence>
<evidence type="ECO:0000313" key="8">
    <source>
        <dbReference type="Proteomes" id="UP001058003"/>
    </source>
</evidence>
<dbReference type="GO" id="GO:0140662">
    <property type="term" value="F:ATP-dependent protein folding chaperone"/>
    <property type="evidence" value="ECO:0007669"/>
    <property type="project" value="InterPro"/>
</dbReference>
<proteinExistence type="inferred from homology"/>
<dbReference type="AlphaFoldDB" id="A0A9Q9MBN8"/>
<evidence type="ECO:0000256" key="2">
    <source>
        <dbReference type="ARBA" id="ARBA00022741"/>
    </source>
</evidence>
<evidence type="ECO:0000256" key="1">
    <source>
        <dbReference type="ARBA" id="ARBA00007381"/>
    </source>
</evidence>
<dbReference type="Gene3D" id="3.30.420.40">
    <property type="match status" value="2"/>
</dbReference>
<dbReference type="SUPFAM" id="SSF53067">
    <property type="entry name" value="Actin-like ATPase domain"/>
    <property type="match status" value="2"/>
</dbReference>
<comment type="similarity">
    <text evidence="1 6">Belongs to the heat shock protein 70 family.</text>
</comment>
<evidence type="ECO:0000256" key="3">
    <source>
        <dbReference type="ARBA" id="ARBA00022840"/>
    </source>
</evidence>
<dbReference type="GO" id="GO:0005524">
    <property type="term" value="F:ATP binding"/>
    <property type="evidence" value="ECO:0007669"/>
    <property type="project" value="UniProtKB-KW"/>
</dbReference>
<gene>
    <name evidence="7" type="ORF">Daura_42145</name>
</gene>
<evidence type="ECO:0000313" key="7">
    <source>
        <dbReference type="EMBL" id="UWZ53123.1"/>
    </source>
</evidence>
<sequence>MHLGIDFGTSSTAAVLTGAGGTVTPLLFDGSPLLPSAVHLDVAAGVLAVGGDAVRGGALDPGRCEPHPKLRAADGTVPLGGTGVPVEHLFAAVLWAVHAEALRVTGGTPPHEVALTHPASWDTHHRGALLTAASMAGLPAATLVPSPVAVARAVLGRLPQPAAAGVPLVVYELGAATFEVTVLRVTAAGPQVLATAGLTGVGGLDLDLAIAEHLLIMAPGPARAAGPGRPLLEQARLAKELLSAGTSAVVPVAGRGEVTLTPQDLDTLATPLLRPTAELTLRTMRDAGVDAAPAAVVYLAGGATRLPLVAALLHRVAGVAPVALDRPEFLAVEGSVAVLAAGGGGPAPAVEAGAAVPGGGGGGGAAGGGRGGAVLTAGHAEPVPAPAVPVPAVPVPAVPAGDDGGPLWGWLPRPGAFMPGEAWREAPFQPLQLALPSGSGWTIRARFADRTVFLGRGGGPLLFRSVDGLAGYLLNEPDHELAALAGWARAREPFVAFVRGGGDEEQVDLDLVQYNLGYPPQQWMPDLLIAARDVAVELAEAFALDDVGALLAEGGLLDLVDELLRDADRAFVGRSARRRLDTLDADAVRHAWHAVVTRLDDVAAWAD</sequence>
<dbReference type="InterPro" id="IPR043129">
    <property type="entry name" value="ATPase_NBD"/>
</dbReference>
<dbReference type="PRINTS" id="PR00301">
    <property type="entry name" value="HEATSHOCK70"/>
</dbReference>